<evidence type="ECO:0000313" key="3">
    <source>
        <dbReference type="Proteomes" id="UP000188929"/>
    </source>
</evidence>
<dbReference type="InterPro" id="IPR012296">
    <property type="entry name" value="Nuclease_put_TT1808"/>
</dbReference>
<organism evidence="2 3">
    <name type="scientific">Pseudofrankia asymbiotica</name>
    <dbReference type="NCBI Taxonomy" id="1834516"/>
    <lineage>
        <taxon>Bacteria</taxon>
        <taxon>Bacillati</taxon>
        <taxon>Actinomycetota</taxon>
        <taxon>Actinomycetes</taxon>
        <taxon>Frankiales</taxon>
        <taxon>Frankiaceae</taxon>
        <taxon>Pseudofrankia</taxon>
    </lineage>
</organism>
<dbReference type="SUPFAM" id="SSF52980">
    <property type="entry name" value="Restriction endonuclease-like"/>
    <property type="match status" value="1"/>
</dbReference>
<evidence type="ECO:0000259" key="1">
    <source>
        <dbReference type="Pfam" id="PF05685"/>
    </source>
</evidence>
<proteinExistence type="predicted"/>
<name>A0A1V2HZ19_9ACTN</name>
<dbReference type="Pfam" id="PF05685">
    <property type="entry name" value="Uma2"/>
    <property type="match status" value="1"/>
</dbReference>
<comment type="caution">
    <text evidence="2">The sequence shown here is derived from an EMBL/GenBank/DDBJ whole genome shotgun (WGS) entry which is preliminary data.</text>
</comment>
<dbReference type="OrthoDB" id="5524117at2"/>
<dbReference type="PANTHER" id="PTHR35400">
    <property type="entry name" value="SLR1083 PROTEIN"/>
    <property type="match status" value="1"/>
</dbReference>
<dbReference type="PANTHER" id="PTHR35400:SF3">
    <property type="entry name" value="SLL1072 PROTEIN"/>
    <property type="match status" value="1"/>
</dbReference>
<dbReference type="STRING" id="1834516.BL253_37415"/>
<gene>
    <name evidence="2" type="ORF">BL253_37415</name>
</gene>
<evidence type="ECO:0000313" key="2">
    <source>
        <dbReference type="EMBL" id="ONH21906.1"/>
    </source>
</evidence>
<dbReference type="Proteomes" id="UP000188929">
    <property type="component" value="Unassembled WGS sequence"/>
</dbReference>
<dbReference type="InterPro" id="IPR011335">
    <property type="entry name" value="Restrct_endonuc-II-like"/>
</dbReference>
<reference evidence="3" key="1">
    <citation type="submission" date="2016-10" db="EMBL/GenBank/DDBJ databases">
        <title>Frankia sp. NRRL B-16386 Genome sequencing.</title>
        <authorList>
            <person name="Ghodhbane-Gtari F."/>
            <person name="Swanson E."/>
            <person name="Gueddou A."/>
            <person name="Hezbri K."/>
            <person name="Ktari K."/>
            <person name="Nouioui I."/>
            <person name="Morris K."/>
            <person name="Simpson S."/>
            <person name="Abebe-Akele F."/>
            <person name="Thomas K."/>
            <person name="Gtari M."/>
            <person name="Tisa L.S."/>
        </authorList>
    </citation>
    <scope>NUCLEOTIDE SEQUENCE [LARGE SCALE GENOMIC DNA]</scope>
    <source>
        <strain evidence="3">NRRL B-16386</strain>
    </source>
</reference>
<dbReference type="Gene3D" id="3.90.1570.10">
    <property type="entry name" value="tt1808, chain A"/>
    <property type="match status" value="1"/>
</dbReference>
<protein>
    <recommendedName>
        <fullName evidence="1">Putative restriction endonuclease domain-containing protein</fullName>
    </recommendedName>
</protein>
<feature type="domain" description="Putative restriction endonuclease" evidence="1">
    <location>
        <begin position="25"/>
        <end position="164"/>
    </location>
</feature>
<accession>A0A1V2HZ19</accession>
<dbReference type="CDD" id="cd06260">
    <property type="entry name" value="DUF820-like"/>
    <property type="match status" value="1"/>
</dbReference>
<sequence length="210" mass="23503">MTTALPEDSWLHGLRPQPARVTAGEYEALSEDIARSIEIVDGYIIFCEAPTPDHQTAGRRLANLLERHARSAVTAGRYGCLTVNNDVDLRLRDIPLLNRRPDVILYRCLDRARGERLRAEHALLVVEIVSPGSETQDTTDKLGEYARAGIPHYWITRLDSEGVTSIERYALDHASMIYKHLGTFMKDEAGGPPEIANPIPITIAWDDLTF</sequence>
<dbReference type="EMBL" id="MOMC01000134">
    <property type="protein sequence ID" value="ONH21906.1"/>
    <property type="molecule type" value="Genomic_DNA"/>
</dbReference>
<dbReference type="InterPro" id="IPR008538">
    <property type="entry name" value="Uma2"/>
</dbReference>
<dbReference type="AlphaFoldDB" id="A0A1V2HZ19"/>
<keyword evidence="3" id="KW-1185">Reference proteome</keyword>